<dbReference type="Proteomes" id="UP000467700">
    <property type="component" value="Unassembled WGS sequence"/>
</dbReference>
<sequence length="134" mass="14523">MGRAQEREQDEGEGDNGMTATTPTAMMCQWHVVSGGGSLARTFHHSPPTSLCPDPIHLLLHPLLPPGSTIADCDGTSFDGACRFCDATASTNVPLYGFFEPADPRETLTRRGGSEFLSSTQFAVTIRYSLQRDF</sequence>
<proteinExistence type="predicted"/>
<protein>
    <submittedName>
        <fullName evidence="2">Uncharacterized protein</fullName>
    </submittedName>
</protein>
<accession>A0A8S0WWS0</accession>
<organism evidence="2 3">
    <name type="scientific">Cyclocybe aegerita</name>
    <name type="common">Black poplar mushroom</name>
    <name type="synonym">Agrocybe aegerita</name>
    <dbReference type="NCBI Taxonomy" id="1973307"/>
    <lineage>
        <taxon>Eukaryota</taxon>
        <taxon>Fungi</taxon>
        <taxon>Dikarya</taxon>
        <taxon>Basidiomycota</taxon>
        <taxon>Agaricomycotina</taxon>
        <taxon>Agaricomycetes</taxon>
        <taxon>Agaricomycetidae</taxon>
        <taxon>Agaricales</taxon>
        <taxon>Agaricineae</taxon>
        <taxon>Bolbitiaceae</taxon>
        <taxon>Cyclocybe</taxon>
    </lineage>
</organism>
<keyword evidence="3" id="KW-1185">Reference proteome</keyword>
<gene>
    <name evidence="2" type="ORF">AAE3_LOCUS3072</name>
</gene>
<name>A0A8S0WWS0_CYCAE</name>
<evidence type="ECO:0000313" key="3">
    <source>
        <dbReference type="Proteomes" id="UP000467700"/>
    </source>
</evidence>
<reference evidence="2 3" key="1">
    <citation type="submission" date="2020-01" db="EMBL/GenBank/DDBJ databases">
        <authorList>
            <person name="Gupta K D."/>
        </authorList>
    </citation>
    <scope>NUCLEOTIDE SEQUENCE [LARGE SCALE GENOMIC DNA]</scope>
</reference>
<evidence type="ECO:0000313" key="2">
    <source>
        <dbReference type="EMBL" id="CAA7260708.1"/>
    </source>
</evidence>
<evidence type="ECO:0000256" key="1">
    <source>
        <dbReference type="SAM" id="MobiDB-lite"/>
    </source>
</evidence>
<comment type="caution">
    <text evidence="2">The sequence shown here is derived from an EMBL/GenBank/DDBJ whole genome shotgun (WGS) entry which is preliminary data.</text>
</comment>
<feature type="region of interest" description="Disordered" evidence="1">
    <location>
        <begin position="1"/>
        <end position="21"/>
    </location>
</feature>
<dbReference type="EMBL" id="CACVBS010000030">
    <property type="protein sequence ID" value="CAA7260708.1"/>
    <property type="molecule type" value="Genomic_DNA"/>
</dbReference>
<dbReference type="AlphaFoldDB" id="A0A8S0WWS0"/>